<dbReference type="InterPro" id="IPR010886">
    <property type="entry name" value="Hc1"/>
</dbReference>
<accession>A0ABM8CP78</accession>
<feature type="region of interest" description="Disordered" evidence="3">
    <location>
        <begin position="70"/>
        <end position="100"/>
    </location>
</feature>
<dbReference type="Pfam" id="PF07432">
    <property type="entry name" value="Hc1"/>
    <property type="match status" value="1"/>
</dbReference>
<reference evidence="4 5" key="1">
    <citation type="submission" date="2022-11" db="EMBL/GenBank/DDBJ databases">
        <title>Complete Genome Sequences of three Polynucleobacter sp. Subcluster PnecC Strains KF022, KF023, and KF032 Isolated from a Shallow Eutrophic Lake in Japan.</title>
        <authorList>
            <person name="Ogata Y."/>
            <person name="Watanabe K."/>
            <person name="Takemine S."/>
            <person name="Shindo C."/>
            <person name="Kurokawa R."/>
            <person name="Suda W."/>
        </authorList>
    </citation>
    <scope>NUCLEOTIDE SEQUENCE [LARGE SCALE GENOMIC DNA]</scope>
    <source>
        <strain evidence="4 5">KF032</strain>
    </source>
</reference>
<feature type="compositionally biased region" description="Basic and acidic residues" evidence="3">
    <location>
        <begin position="70"/>
        <end position="82"/>
    </location>
</feature>
<evidence type="ECO:0000313" key="5">
    <source>
        <dbReference type="Proteomes" id="UP001211204"/>
    </source>
</evidence>
<comment type="similarity">
    <text evidence="2">Belongs to the histone H1/H5 family. HCT subfamily.</text>
</comment>
<dbReference type="EMBL" id="AP026974">
    <property type="protein sequence ID" value="BDT79670.1"/>
    <property type="molecule type" value="Genomic_DNA"/>
</dbReference>
<keyword evidence="5" id="KW-1185">Reference proteome</keyword>
<sequence length="100" mass="11504">MWHRPKKFNETIYLNKYNPKKENMSHHDKLLEAFETYKAENEKFQGKGIKASAARARKALQEIAGSCKERRKEITAEKESREGAGAGMSQDAARKAHIRK</sequence>
<dbReference type="Proteomes" id="UP001211204">
    <property type="component" value="Chromosome"/>
</dbReference>
<gene>
    <name evidence="4" type="ORF">PKF032_15580</name>
</gene>
<organism evidence="4 5">
    <name type="scientific">Polynucleobacter yangtzensis</name>
    <dbReference type="NCBI Taxonomy" id="1743159"/>
    <lineage>
        <taxon>Bacteria</taxon>
        <taxon>Pseudomonadati</taxon>
        <taxon>Pseudomonadota</taxon>
        <taxon>Betaproteobacteria</taxon>
        <taxon>Burkholderiales</taxon>
        <taxon>Burkholderiaceae</taxon>
        <taxon>Polynucleobacter</taxon>
    </lineage>
</organism>
<protein>
    <submittedName>
        <fullName evidence="4">Uncharacterized protein</fullName>
    </submittedName>
</protein>
<evidence type="ECO:0000256" key="2">
    <source>
        <dbReference type="ARBA" id="ARBA00008424"/>
    </source>
</evidence>
<comment type="function">
    <text evidence="1">Might have a role analogous to that of eukaryotic histone proteins.</text>
</comment>
<proteinExistence type="inferred from homology"/>
<evidence type="ECO:0000313" key="4">
    <source>
        <dbReference type="EMBL" id="BDT79670.1"/>
    </source>
</evidence>
<evidence type="ECO:0000256" key="1">
    <source>
        <dbReference type="ARBA" id="ARBA00002333"/>
    </source>
</evidence>
<name>A0ABM8CP78_9BURK</name>
<evidence type="ECO:0000256" key="3">
    <source>
        <dbReference type="SAM" id="MobiDB-lite"/>
    </source>
</evidence>